<dbReference type="Gene3D" id="3.30.950.10">
    <property type="entry name" value="Methyltransferase, Cobalt-precorrin-4 Transmethylase, Domain 2"/>
    <property type="match status" value="1"/>
</dbReference>
<evidence type="ECO:0000313" key="8">
    <source>
        <dbReference type="Proteomes" id="UP000001695"/>
    </source>
</evidence>
<keyword evidence="3 7" id="KW-0489">Methyltransferase</keyword>
<dbReference type="UniPathway" id="UPA00148"/>
<keyword evidence="5" id="KW-0949">S-adenosyl-L-methionine</keyword>
<dbReference type="InterPro" id="IPR029063">
    <property type="entry name" value="SAM-dependent_MTases_sf"/>
</dbReference>
<dbReference type="CDD" id="cd02440">
    <property type="entry name" value="AdoMet_MTases"/>
    <property type="match status" value="1"/>
</dbReference>
<keyword evidence="2" id="KW-0169">Cobalamin biosynthesis</keyword>
<dbReference type="HOGENOM" id="CLU_031955_0_0_5"/>
<dbReference type="Gene3D" id="3.40.1010.10">
    <property type="entry name" value="Cobalt-precorrin-4 Transmethylase, Domain 1"/>
    <property type="match status" value="1"/>
</dbReference>
<dbReference type="InterPro" id="IPR014776">
    <property type="entry name" value="4pyrrole_Mease_sub2"/>
</dbReference>
<feature type="domain" description="Tetrapyrrole methylase" evidence="6">
    <location>
        <begin position="9"/>
        <end position="195"/>
    </location>
</feature>
<dbReference type="Gene3D" id="3.40.50.150">
    <property type="entry name" value="Vaccinia Virus protein VP39"/>
    <property type="match status" value="1"/>
</dbReference>
<comment type="pathway">
    <text evidence="1">Cofactor biosynthesis; adenosylcobalamin biosynthesis.</text>
</comment>
<evidence type="ECO:0000259" key="6">
    <source>
        <dbReference type="Pfam" id="PF00590"/>
    </source>
</evidence>
<name>B2IFH0_BEII9</name>
<dbReference type="EMBL" id="CP001016">
    <property type="protein sequence ID" value="ACB97070.1"/>
    <property type="molecule type" value="Genomic_DNA"/>
</dbReference>
<reference evidence="8" key="1">
    <citation type="submission" date="2008-03" db="EMBL/GenBank/DDBJ databases">
        <title>Complete sequence of chromosome of Beijerinckia indica subsp. indica ATCC 9039.</title>
        <authorList>
            <consortium name="US DOE Joint Genome Institute"/>
            <person name="Copeland A."/>
            <person name="Lucas S."/>
            <person name="Lapidus A."/>
            <person name="Glavina del Rio T."/>
            <person name="Dalin E."/>
            <person name="Tice H."/>
            <person name="Bruce D."/>
            <person name="Goodwin L."/>
            <person name="Pitluck S."/>
            <person name="LaButti K."/>
            <person name="Schmutz J."/>
            <person name="Larimer F."/>
            <person name="Land M."/>
            <person name="Hauser L."/>
            <person name="Kyrpides N."/>
            <person name="Mikhailova N."/>
            <person name="Dunfield P.F."/>
            <person name="Dedysh S.N."/>
            <person name="Liesack W."/>
            <person name="Saw J.H."/>
            <person name="Alam M."/>
            <person name="Chen Y."/>
            <person name="Murrell J.C."/>
            <person name="Richardson P."/>
        </authorList>
    </citation>
    <scope>NUCLEOTIDE SEQUENCE [LARGE SCALE GENOMIC DNA]</scope>
    <source>
        <strain evidence="8">ATCC 9039 / DSM 1715 / NCIMB 8712</strain>
    </source>
</reference>
<evidence type="ECO:0000256" key="2">
    <source>
        <dbReference type="ARBA" id="ARBA00022573"/>
    </source>
</evidence>
<dbReference type="InterPro" id="IPR014008">
    <property type="entry name" value="Cbl_synth_MTase_CbiT"/>
</dbReference>
<evidence type="ECO:0000256" key="1">
    <source>
        <dbReference type="ARBA" id="ARBA00004953"/>
    </source>
</evidence>
<keyword evidence="4 7" id="KW-0808">Transferase</keyword>
<dbReference type="InterPro" id="IPR035996">
    <property type="entry name" value="4pyrrol_Methylase_sf"/>
</dbReference>
<dbReference type="KEGG" id="bid:Bind_3513"/>
<dbReference type="eggNOG" id="COG2242">
    <property type="taxonomic scope" value="Bacteria"/>
</dbReference>
<dbReference type="InterPro" id="IPR014777">
    <property type="entry name" value="4pyrrole_Mease_sub1"/>
</dbReference>
<dbReference type="SUPFAM" id="SSF53790">
    <property type="entry name" value="Tetrapyrrole methylase"/>
    <property type="match status" value="1"/>
</dbReference>
<dbReference type="GO" id="GO:0008276">
    <property type="term" value="F:protein methyltransferase activity"/>
    <property type="evidence" value="ECO:0007669"/>
    <property type="project" value="InterPro"/>
</dbReference>
<sequence>MSEKPRPWLSLIGIGEDGRAGLSPLALDLLNDAHFVLGGARHLALAGPLKAECRVWPSPLTDALPMLQARRGTPVCVLASGDPFFYGVGSLIARTFPVEEISCLPMPSAFSLAAARLGWPLQDCRLISLHGRPFERIIPELQPGAKILCLAWDGSTAPRLAALLRERGFGASRIIVLEAMGGPNEHIWECRADALEPRDIAPLNLVALNIVAEDQAQILPLGSGLEDSWFEHDGQITKREIRAEALSALAPHRGALLWDIGAGSGSIGIEWMLLDPANKTIAIESRADRAERISRNARALGVPDLIVVQGKAPEALANLPRPDGIFIGGGASQPGLIEQALAALPKGGRLVVHAVTLETEATLFHHYQALGGDLIRLAISRIDRLGGFHTWRPALPIVQWSFTKGKAP</sequence>
<organism evidence="7 8">
    <name type="scientific">Beijerinckia indica subsp. indica (strain ATCC 9039 / DSM 1715 / NCIMB 8712)</name>
    <dbReference type="NCBI Taxonomy" id="395963"/>
    <lineage>
        <taxon>Bacteria</taxon>
        <taxon>Pseudomonadati</taxon>
        <taxon>Pseudomonadota</taxon>
        <taxon>Alphaproteobacteria</taxon>
        <taxon>Hyphomicrobiales</taxon>
        <taxon>Beijerinckiaceae</taxon>
        <taxon>Beijerinckia</taxon>
    </lineage>
</organism>
<dbReference type="GO" id="GO:0032259">
    <property type="term" value="P:methylation"/>
    <property type="evidence" value="ECO:0007669"/>
    <property type="project" value="UniProtKB-KW"/>
</dbReference>
<accession>B2IFH0</accession>
<dbReference type="SUPFAM" id="SSF53335">
    <property type="entry name" value="S-adenosyl-L-methionine-dependent methyltransferases"/>
    <property type="match status" value="1"/>
</dbReference>
<dbReference type="InterPro" id="IPR050714">
    <property type="entry name" value="Cobalamin_biosynth_MTase"/>
</dbReference>
<gene>
    <name evidence="7" type="ordered locus">Bind_3513</name>
</gene>
<dbReference type="CDD" id="cd11644">
    <property type="entry name" value="Precorrin-6Y-MT"/>
    <property type="match status" value="1"/>
</dbReference>
<reference evidence="7 8" key="2">
    <citation type="journal article" date="2010" name="J. Bacteriol.">
        <title>Complete genome sequence of Beijerinckia indica subsp. indica.</title>
        <authorList>
            <person name="Tamas I."/>
            <person name="Dedysh S.N."/>
            <person name="Liesack W."/>
            <person name="Stott M.B."/>
            <person name="Alam M."/>
            <person name="Murrell J.C."/>
            <person name="Dunfield P.F."/>
        </authorList>
    </citation>
    <scope>NUCLEOTIDE SEQUENCE [LARGE SCALE GENOMIC DNA]</scope>
    <source>
        <strain evidence="8">ATCC 9039 / DSM 1715 / NCIMB 8712</strain>
    </source>
</reference>
<evidence type="ECO:0000313" key="7">
    <source>
        <dbReference type="EMBL" id="ACB97070.1"/>
    </source>
</evidence>
<evidence type="ECO:0000256" key="3">
    <source>
        <dbReference type="ARBA" id="ARBA00022603"/>
    </source>
</evidence>
<dbReference type="EC" id="2.1.1.132" evidence="7"/>
<dbReference type="NCBIfam" id="TIGR02467">
    <property type="entry name" value="CbiE"/>
    <property type="match status" value="1"/>
</dbReference>
<dbReference type="GO" id="GO:0046025">
    <property type="term" value="F:precorrin-6Y C5,15-methyltransferase (decarboxylating) activity"/>
    <property type="evidence" value="ECO:0007669"/>
    <property type="project" value="UniProtKB-EC"/>
</dbReference>
<dbReference type="PIRSF" id="PIRSF036428">
    <property type="entry name" value="CobL"/>
    <property type="match status" value="1"/>
</dbReference>
<dbReference type="eggNOG" id="COG2241">
    <property type="taxonomic scope" value="Bacteria"/>
</dbReference>
<dbReference type="STRING" id="395963.Bind_3513"/>
<dbReference type="Proteomes" id="UP000001695">
    <property type="component" value="Chromosome"/>
</dbReference>
<evidence type="ECO:0000256" key="5">
    <source>
        <dbReference type="ARBA" id="ARBA00022691"/>
    </source>
</evidence>
<dbReference type="InterPro" id="IPR006365">
    <property type="entry name" value="Cbl_synth_CobL"/>
</dbReference>
<dbReference type="InterPro" id="IPR012818">
    <property type="entry name" value="CbiE"/>
</dbReference>
<dbReference type="OrthoDB" id="9787825at2"/>
<dbReference type="InterPro" id="IPR000878">
    <property type="entry name" value="4pyrrol_Mease"/>
</dbReference>
<dbReference type="RefSeq" id="WP_012386418.1">
    <property type="nucleotide sequence ID" value="NC_010581.1"/>
</dbReference>
<evidence type="ECO:0000256" key="4">
    <source>
        <dbReference type="ARBA" id="ARBA00022679"/>
    </source>
</evidence>
<dbReference type="GO" id="GO:0009236">
    <property type="term" value="P:cobalamin biosynthetic process"/>
    <property type="evidence" value="ECO:0007669"/>
    <property type="project" value="UniProtKB-UniPathway"/>
</dbReference>
<proteinExistence type="predicted"/>
<dbReference type="PANTHER" id="PTHR43182:SF1">
    <property type="entry name" value="COBALT-PRECORRIN-7 C(5)-METHYLTRANSFERASE"/>
    <property type="match status" value="1"/>
</dbReference>
<dbReference type="AlphaFoldDB" id="B2IFH0"/>
<keyword evidence="8" id="KW-1185">Reference proteome</keyword>
<protein>
    <submittedName>
        <fullName evidence="7">Precorrin-6y C5,15-methyltransferase (Decarboxylating), CbiE subunit</fullName>
        <ecNumber evidence="7">2.1.1.132</ecNumber>
    </submittedName>
</protein>
<dbReference type="NCBIfam" id="TIGR02469">
    <property type="entry name" value="CbiT"/>
    <property type="match status" value="1"/>
</dbReference>
<dbReference type="PANTHER" id="PTHR43182">
    <property type="entry name" value="COBALT-PRECORRIN-6B C(15)-METHYLTRANSFERASE (DECARBOXYLATING)"/>
    <property type="match status" value="1"/>
</dbReference>
<dbReference type="Pfam" id="PF00590">
    <property type="entry name" value="TP_methylase"/>
    <property type="match status" value="1"/>
</dbReference>